<dbReference type="AlphaFoldDB" id="A0A371PPJ4"/>
<organism evidence="2 3">
    <name type="scientific">Streptomyces inhibens</name>
    <dbReference type="NCBI Taxonomy" id="2293571"/>
    <lineage>
        <taxon>Bacteria</taxon>
        <taxon>Bacillati</taxon>
        <taxon>Actinomycetota</taxon>
        <taxon>Actinomycetes</taxon>
        <taxon>Kitasatosporales</taxon>
        <taxon>Streptomycetaceae</taxon>
        <taxon>Streptomyces</taxon>
    </lineage>
</organism>
<dbReference type="RefSeq" id="WP_128512563.1">
    <property type="nucleotide sequence ID" value="NZ_QUAC01000484.1"/>
</dbReference>
<keyword evidence="1" id="KW-0812">Transmembrane</keyword>
<evidence type="ECO:0000313" key="2">
    <source>
        <dbReference type="EMBL" id="REK84454.1"/>
    </source>
</evidence>
<dbReference type="EMBL" id="QUAC01000484">
    <property type="protein sequence ID" value="REK84454.1"/>
    <property type="molecule type" value="Genomic_DNA"/>
</dbReference>
<protein>
    <submittedName>
        <fullName evidence="2">Uncharacterized protein</fullName>
    </submittedName>
</protein>
<reference evidence="2 3" key="1">
    <citation type="submission" date="2018-08" db="EMBL/GenBank/DDBJ databases">
        <title>Streptomyces NEAU-D10 sp. nov., a novel Actinomycete isolated from soil.</title>
        <authorList>
            <person name="Jin L."/>
        </authorList>
    </citation>
    <scope>NUCLEOTIDE SEQUENCE [LARGE SCALE GENOMIC DNA]</scope>
    <source>
        <strain evidence="2 3">NEAU-D10</strain>
    </source>
</reference>
<name>A0A371PPJ4_STRIH</name>
<accession>A0A371PPJ4</accession>
<keyword evidence="1" id="KW-1133">Transmembrane helix</keyword>
<evidence type="ECO:0000256" key="1">
    <source>
        <dbReference type="SAM" id="Phobius"/>
    </source>
</evidence>
<proteinExistence type="predicted"/>
<sequence length="106" mass="10965">MNELMQMAGAISDANSLVSQLKNFFLVGVLGLMYVVSIAFVWGQTKSVLKAGVAAIGGAVVLAVVVNMTVLRDKIGEDIKNPSGGTAAPAAARVVDHIDPLDGGRR</sequence>
<dbReference type="OrthoDB" id="4235515at2"/>
<feature type="transmembrane region" description="Helical" evidence="1">
    <location>
        <begin position="21"/>
        <end position="42"/>
    </location>
</feature>
<dbReference type="Proteomes" id="UP000262477">
    <property type="component" value="Unassembled WGS sequence"/>
</dbReference>
<gene>
    <name evidence="2" type="ORF">DY245_43155</name>
</gene>
<keyword evidence="3" id="KW-1185">Reference proteome</keyword>
<comment type="caution">
    <text evidence="2">The sequence shown here is derived from an EMBL/GenBank/DDBJ whole genome shotgun (WGS) entry which is preliminary data.</text>
</comment>
<evidence type="ECO:0000313" key="3">
    <source>
        <dbReference type="Proteomes" id="UP000262477"/>
    </source>
</evidence>
<feature type="transmembrane region" description="Helical" evidence="1">
    <location>
        <begin position="48"/>
        <end position="71"/>
    </location>
</feature>
<keyword evidence="1" id="KW-0472">Membrane</keyword>